<proteinExistence type="predicted"/>
<comment type="caution">
    <text evidence="5">The sequence shown here is derived from an EMBL/GenBank/DDBJ whole genome shotgun (WGS) entry which is preliminary data.</text>
</comment>
<dbReference type="EMBL" id="JALJOS010000004">
    <property type="protein sequence ID" value="KAK9840503.1"/>
    <property type="molecule type" value="Genomic_DNA"/>
</dbReference>
<evidence type="ECO:0000313" key="6">
    <source>
        <dbReference type="Proteomes" id="UP001438707"/>
    </source>
</evidence>
<dbReference type="GO" id="GO:0000175">
    <property type="term" value="F:3'-5'-RNA exonuclease activity"/>
    <property type="evidence" value="ECO:0007669"/>
    <property type="project" value="InterPro"/>
</dbReference>
<dbReference type="SUPFAM" id="SSF53098">
    <property type="entry name" value="Ribonuclease H-like"/>
    <property type="match status" value="1"/>
</dbReference>
<organism evidence="5 6">
    <name type="scientific">Apatococcus lobatus</name>
    <dbReference type="NCBI Taxonomy" id="904363"/>
    <lineage>
        <taxon>Eukaryota</taxon>
        <taxon>Viridiplantae</taxon>
        <taxon>Chlorophyta</taxon>
        <taxon>core chlorophytes</taxon>
        <taxon>Trebouxiophyceae</taxon>
        <taxon>Chlorellales</taxon>
        <taxon>Chlorellaceae</taxon>
        <taxon>Apatococcus</taxon>
    </lineage>
</organism>
<accession>A0AAW1S2W4</accession>
<dbReference type="InterPro" id="IPR051274">
    <property type="entry name" value="3-5_Exoribonuclease"/>
</dbReference>
<dbReference type="AlphaFoldDB" id="A0AAW1S2W4"/>
<keyword evidence="2" id="KW-0378">Hydrolase</keyword>
<dbReference type="PANTHER" id="PTHR23044">
    <property type="entry name" value="3'-5' EXONUCLEASE ERI1-RELATED"/>
    <property type="match status" value="1"/>
</dbReference>
<reference evidence="5 6" key="1">
    <citation type="journal article" date="2024" name="Nat. Commun.">
        <title>Phylogenomics reveals the evolutionary origins of lichenization in chlorophyte algae.</title>
        <authorList>
            <person name="Puginier C."/>
            <person name="Libourel C."/>
            <person name="Otte J."/>
            <person name="Skaloud P."/>
            <person name="Haon M."/>
            <person name="Grisel S."/>
            <person name="Petersen M."/>
            <person name="Berrin J.G."/>
            <person name="Delaux P.M."/>
            <person name="Dal Grande F."/>
            <person name="Keller J."/>
        </authorList>
    </citation>
    <scope>NUCLEOTIDE SEQUENCE [LARGE SCALE GENOMIC DNA]</scope>
    <source>
        <strain evidence="5 6">SAG 2145</strain>
    </source>
</reference>
<sequence>MRHTVQNEYVRPTEHRLLTEFCVQLTGITQDRVDRGLPLVEVLRQHSEWLRMHGLLGAGKQSWAPITWSEWDLKVQLETECKWRHISKPSYLQRWIDLRPHYAKFVNRPCGLRGSVEQAGLEWQGRLHSGIDDAINTARLAAFMMRDRGALLTITGSFNGLDKSGQLRQTTLFPNRPQRKHRIVNDSGAWNGRCECGVKAQVRTVSRPGVNHGRRFYGPPSSKPVLERKAMTTELAGLLLAEDDQVERSLAEVWALILE</sequence>
<evidence type="ECO:0000256" key="1">
    <source>
        <dbReference type="ARBA" id="ARBA00022722"/>
    </source>
</evidence>
<dbReference type="InterPro" id="IPR036397">
    <property type="entry name" value="RNaseH_sf"/>
</dbReference>
<evidence type="ECO:0000256" key="2">
    <source>
        <dbReference type="ARBA" id="ARBA00022801"/>
    </source>
</evidence>
<protein>
    <recommendedName>
        <fullName evidence="4">Exonuclease domain-containing protein</fullName>
    </recommendedName>
</protein>
<dbReference type="Gene3D" id="3.30.420.10">
    <property type="entry name" value="Ribonuclease H-like superfamily/Ribonuclease H"/>
    <property type="match status" value="1"/>
</dbReference>
<keyword evidence="6" id="KW-1185">Reference proteome</keyword>
<dbReference type="Pfam" id="PF00929">
    <property type="entry name" value="RNase_T"/>
    <property type="match status" value="1"/>
</dbReference>
<dbReference type="InterPro" id="IPR012337">
    <property type="entry name" value="RNaseH-like_sf"/>
</dbReference>
<keyword evidence="3" id="KW-0269">Exonuclease</keyword>
<evidence type="ECO:0000259" key="4">
    <source>
        <dbReference type="Pfam" id="PF00929"/>
    </source>
</evidence>
<dbReference type="InterPro" id="IPR047201">
    <property type="entry name" value="ERI-1_3'hExo-like"/>
</dbReference>
<name>A0AAW1S2W4_9CHLO</name>
<evidence type="ECO:0000256" key="3">
    <source>
        <dbReference type="ARBA" id="ARBA00022839"/>
    </source>
</evidence>
<dbReference type="Proteomes" id="UP001438707">
    <property type="component" value="Unassembled WGS sequence"/>
</dbReference>
<dbReference type="InterPro" id="IPR013520">
    <property type="entry name" value="Ribonucl_H"/>
</dbReference>
<keyword evidence="1" id="KW-0540">Nuclease</keyword>
<evidence type="ECO:0000313" key="5">
    <source>
        <dbReference type="EMBL" id="KAK9840503.1"/>
    </source>
</evidence>
<dbReference type="PANTHER" id="PTHR23044:SF61">
    <property type="entry name" value="3'-5' EXORIBONUCLEASE 1-RELATED"/>
    <property type="match status" value="1"/>
</dbReference>
<dbReference type="GO" id="GO:0003676">
    <property type="term" value="F:nucleic acid binding"/>
    <property type="evidence" value="ECO:0007669"/>
    <property type="project" value="InterPro"/>
</dbReference>
<gene>
    <name evidence="5" type="ORF">WJX74_010924</name>
</gene>
<feature type="domain" description="Exonuclease" evidence="4">
    <location>
        <begin position="8"/>
        <end position="140"/>
    </location>
</feature>
<dbReference type="CDD" id="cd06133">
    <property type="entry name" value="ERI-1_3'hExo_like"/>
    <property type="match status" value="1"/>
</dbReference>